<dbReference type="GO" id="GO:0004930">
    <property type="term" value="F:G protein-coupled receptor activity"/>
    <property type="evidence" value="ECO:0007669"/>
    <property type="project" value="TreeGrafter"/>
</dbReference>
<feature type="transmembrane region" description="Helical" evidence="6">
    <location>
        <begin position="367"/>
        <end position="393"/>
    </location>
</feature>
<reference evidence="8" key="1">
    <citation type="submission" date="2023-01" db="EMBL/GenBank/DDBJ databases">
        <title>The growth and conidiation of Purpureocillium lavendulum are regulated by nitrogen source and histone H3K14 acetylation.</title>
        <authorList>
            <person name="Tang P."/>
            <person name="Han J."/>
            <person name="Zhang C."/>
            <person name="Tang P."/>
            <person name="Qi F."/>
            <person name="Zhang K."/>
            <person name="Liang L."/>
        </authorList>
    </citation>
    <scope>NUCLEOTIDE SEQUENCE</scope>
    <source>
        <strain evidence="8">YMF1.00683</strain>
    </source>
</reference>
<evidence type="ECO:0000256" key="3">
    <source>
        <dbReference type="ARBA" id="ARBA00022989"/>
    </source>
</evidence>
<comment type="subcellular location">
    <subcellularLocation>
        <location evidence="1">Membrane</location>
        <topology evidence="1">Multi-pass membrane protein</topology>
    </subcellularLocation>
</comment>
<dbReference type="AlphaFoldDB" id="A0AB34FQC0"/>
<evidence type="ECO:0000256" key="4">
    <source>
        <dbReference type="ARBA" id="ARBA00023136"/>
    </source>
</evidence>
<evidence type="ECO:0000256" key="6">
    <source>
        <dbReference type="SAM" id="Phobius"/>
    </source>
</evidence>
<dbReference type="PANTHER" id="PTHR23112:SF22">
    <property type="entry name" value="G-PROTEIN COUPLED RECEPTOR"/>
    <property type="match status" value="1"/>
</dbReference>
<feature type="transmembrane region" description="Helical" evidence="6">
    <location>
        <begin position="122"/>
        <end position="142"/>
    </location>
</feature>
<dbReference type="Proteomes" id="UP001163105">
    <property type="component" value="Unassembled WGS sequence"/>
</dbReference>
<feature type="transmembrane region" description="Helical" evidence="6">
    <location>
        <begin position="327"/>
        <end position="347"/>
    </location>
</feature>
<accession>A0AB34FQC0</accession>
<keyword evidence="4 6" id="KW-0472">Membrane</keyword>
<dbReference type="SUPFAM" id="SSF81321">
    <property type="entry name" value="Family A G protein-coupled receptor-like"/>
    <property type="match status" value="1"/>
</dbReference>
<feature type="region of interest" description="Disordered" evidence="5">
    <location>
        <begin position="258"/>
        <end position="316"/>
    </location>
</feature>
<gene>
    <name evidence="8" type="ORF">O9K51_06905</name>
</gene>
<dbReference type="PROSITE" id="PS50261">
    <property type="entry name" value="G_PROTEIN_RECEP_F2_4"/>
    <property type="match status" value="1"/>
</dbReference>
<dbReference type="EMBL" id="JAQHRD010000005">
    <property type="protein sequence ID" value="KAJ6441110.1"/>
    <property type="molecule type" value="Genomic_DNA"/>
</dbReference>
<organism evidence="8 9">
    <name type="scientific">Purpureocillium lavendulum</name>
    <dbReference type="NCBI Taxonomy" id="1247861"/>
    <lineage>
        <taxon>Eukaryota</taxon>
        <taxon>Fungi</taxon>
        <taxon>Dikarya</taxon>
        <taxon>Ascomycota</taxon>
        <taxon>Pezizomycotina</taxon>
        <taxon>Sordariomycetes</taxon>
        <taxon>Hypocreomycetidae</taxon>
        <taxon>Hypocreales</taxon>
        <taxon>Ophiocordycipitaceae</taxon>
        <taxon>Purpureocillium</taxon>
    </lineage>
</organism>
<sequence>MVVSALTEKQLAIVGIIQQVAAALSIVGCVFIITTFSFCDAFHKPINRLVFYASLGNLMASVGFAMATMYLDKPNSSGCQMQAFLLHTFVSADACWTLAMAINVYLTFYFRFDARRLRKMEIPYLVVCYGLPFIPAFSYLFIRDKSGVRVYGDAGMWCWIITKWDYLRIATFYGPIWATIVLTLAIYLRSGGTIYRKHQQLRKLQGTSSVGMSSITRGGGGGTTSGGEPTVINIKTTEVVITSEIVSPAETLEMQALGGQATAHATTTAPRERDTDDEDDEDEDEDEEEDTSTARHHQGTHATGVSGSGGGGDLQPRRRVHQEISNAAWQYSKCALLFFGVILITWTPSSANRVHSFINPTEISVPLQFMSATVLPLQGLWNAVIYAVTSWAACKKLLRRAKAALAERRGKKTAAAAAADYQVSPNGRMRSSWVRQEEAAHMQQSSSRGRSSKRGAMQSACAEGDSESMRVLAKSAQGSDYMDERSVSVAPSRSEA</sequence>
<dbReference type="PANTHER" id="PTHR23112">
    <property type="entry name" value="G PROTEIN-COUPLED RECEPTOR 157-RELATED"/>
    <property type="match status" value="1"/>
</dbReference>
<evidence type="ECO:0000313" key="8">
    <source>
        <dbReference type="EMBL" id="KAJ6441110.1"/>
    </source>
</evidence>
<evidence type="ECO:0000256" key="5">
    <source>
        <dbReference type="SAM" id="MobiDB-lite"/>
    </source>
</evidence>
<keyword evidence="3 6" id="KW-1133">Transmembrane helix</keyword>
<dbReference type="GO" id="GO:0005886">
    <property type="term" value="C:plasma membrane"/>
    <property type="evidence" value="ECO:0007669"/>
    <property type="project" value="TreeGrafter"/>
</dbReference>
<feature type="domain" description="G-protein coupled receptors family 2 profile 2" evidence="7">
    <location>
        <begin position="14"/>
        <end position="197"/>
    </location>
</feature>
<feature type="transmembrane region" description="Helical" evidence="6">
    <location>
        <begin position="166"/>
        <end position="188"/>
    </location>
</feature>
<dbReference type="Gene3D" id="1.20.1070.10">
    <property type="entry name" value="Rhodopsin 7-helix transmembrane proteins"/>
    <property type="match status" value="1"/>
</dbReference>
<feature type="transmembrane region" description="Helical" evidence="6">
    <location>
        <begin position="83"/>
        <end position="110"/>
    </location>
</feature>
<feature type="compositionally biased region" description="Acidic residues" evidence="5">
    <location>
        <begin position="275"/>
        <end position="291"/>
    </location>
</feature>
<comment type="caution">
    <text evidence="8">The sequence shown here is derived from an EMBL/GenBank/DDBJ whole genome shotgun (WGS) entry which is preliminary data.</text>
</comment>
<name>A0AB34FQC0_9HYPO</name>
<evidence type="ECO:0000313" key="9">
    <source>
        <dbReference type="Proteomes" id="UP001163105"/>
    </source>
</evidence>
<dbReference type="GO" id="GO:0007189">
    <property type="term" value="P:adenylate cyclase-activating G protein-coupled receptor signaling pathway"/>
    <property type="evidence" value="ECO:0007669"/>
    <property type="project" value="TreeGrafter"/>
</dbReference>
<keyword evidence="9" id="KW-1185">Reference proteome</keyword>
<dbReference type="Pfam" id="PF05462">
    <property type="entry name" value="Dicty_CAR"/>
    <property type="match status" value="1"/>
</dbReference>
<proteinExistence type="predicted"/>
<evidence type="ECO:0000256" key="2">
    <source>
        <dbReference type="ARBA" id="ARBA00022692"/>
    </source>
</evidence>
<dbReference type="InterPro" id="IPR017981">
    <property type="entry name" value="GPCR_2-like_7TM"/>
</dbReference>
<keyword evidence="8" id="KW-0675">Receptor</keyword>
<protein>
    <submittedName>
        <fullName evidence="8">G-protein coupled receptor</fullName>
    </submittedName>
</protein>
<feature type="transmembrane region" description="Helical" evidence="6">
    <location>
        <begin position="49"/>
        <end position="71"/>
    </location>
</feature>
<keyword evidence="2 6" id="KW-0812">Transmembrane</keyword>
<evidence type="ECO:0000256" key="1">
    <source>
        <dbReference type="ARBA" id="ARBA00004141"/>
    </source>
</evidence>
<feature type="region of interest" description="Disordered" evidence="5">
    <location>
        <begin position="435"/>
        <end position="496"/>
    </location>
</feature>
<evidence type="ECO:0000259" key="7">
    <source>
        <dbReference type="PROSITE" id="PS50261"/>
    </source>
</evidence>
<feature type="transmembrane region" description="Helical" evidence="6">
    <location>
        <begin position="12"/>
        <end position="37"/>
    </location>
</feature>
<dbReference type="GO" id="GO:0007166">
    <property type="term" value="P:cell surface receptor signaling pathway"/>
    <property type="evidence" value="ECO:0007669"/>
    <property type="project" value="InterPro"/>
</dbReference>